<proteinExistence type="inferred from homology"/>
<dbReference type="InterPro" id="IPR018171">
    <property type="entry name" value="Pept_tRNA_hydro_CS"/>
</dbReference>
<evidence type="ECO:0000256" key="1">
    <source>
        <dbReference type="ARBA" id="ARBA00013260"/>
    </source>
</evidence>
<feature type="binding site" evidence="8">
    <location>
        <position position="112"/>
    </location>
    <ligand>
        <name>tRNA</name>
        <dbReference type="ChEBI" id="CHEBI:17843"/>
    </ligand>
</feature>
<name>A0A9D1TMY0_9FIRM</name>
<dbReference type="SUPFAM" id="SSF53178">
    <property type="entry name" value="Peptidyl-tRNA hydrolase-like"/>
    <property type="match status" value="1"/>
</dbReference>
<feature type="site" description="Discriminates between blocked and unblocked aminoacyl-tRNA" evidence="8">
    <location>
        <position position="9"/>
    </location>
</feature>
<comment type="similarity">
    <text evidence="5 8 10">Belongs to the PTH family.</text>
</comment>
<dbReference type="GO" id="GO:0006515">
    <property type="term" value="P:protein quality control for misfolded or incompletely synthesized proteins"/>
    <property type="evidence" value="ECO:0007669"/>
    <property type="project" value="UniProtKB-UniRule"/>
</dbReference>
<dbReference type="Gene3D" id="3.40.50.1470">
    <property type="entry name" value="Peptidyl-tRNA hydrolase"/>
    <property type="match status" value="1"/>
</dbReference>
<dbReference type="GO" id="GO:0005737">
    <property type="term" value="C:cytoplasm"/>
    <property type="evidence" value="ECO:0007669"/>
    <property type="project" value="UniProtKB-SubCell"/>
</dbReference>
<comment type="subunit">
    <text evidence="8">Monomer.</text>
</comment>
<keyword evidence="2 8" id="KW-0820">tRNA-binding</keyword>
<dbReference type="EC" id="3.1.1.29" evidence="1 8"/>
<evidence type="ECO:0000256" key="9">
    <source>
        <dbReference type="RuleBase" id="RU000673"/>
    </source>
</evidence>
<feature type="site" description="Stabilizes the basic form of H active site to accept a proton" evidence="8">
    <location>
        <position position="91"/>
    </location>
</feature>
<evidence type="ECO:0000256" key="5">
    <source>
        <dbReference type="ARBA" id="ARBA00038063"/>
    </source>
</evidence>
<protein>
    <recommendedName>
        <fullName evidence="7 8">Peptidyl-tRNA hydrolase</fullName>
        <shortName evidence="8">Pth</shortName>
        <ecNumber evidence="1 8">3.1.1.29</ecNumber>
    </recommendedName>
</protein>
<dbReference type="Proteomes" id="UP000824162">
    <property type="component" value="Unassembled WGS sequence"/>
</dbReference>
<reference evidence="11" key="1">
    <citation type="journal article" date="2021" name="PeerJ">
        <title>Extensive microbial diversity within the chicken gut microbiome revealed by metagenomics and culture.</title>
        <authorList>
            <person name="Gilroy R."/>
            <person name="Ravi A."/>
            <person name="Getino M."/>
            <person name="Pursley I."/>
            <person name="Horton D.L."/>
            <person name="Alikhan N.F."/>
            <person name="Baker D."/>
            <person name="Gharbi K."/>
            <person name="Hall N."/>
            <person name="Watson M."/>
            <person name="Adriaenssens E.M."/>
            <person name="Foster-Nyarko E."/>
            <person name="Jarju S."/>
            <person name="Secka A."/>
            <person name="Antonio M."/>
            <person name="Oren A."/>
            <person name="Chaudhuri R.R."/>
            <person name="La Ragione R."/>
            <person name="Hildebrand F."/>
            <person name="Pallen M.J."/>
        </authorList>
    </citation>
    <scope>NUCLEOTIDE SEQUENCE</scope>
    <source>
        <strain evidence="11">5790</strain>
    </source>
</reference>
<keyword evidence="4 8" id="KW-0694">RNA-binding</keyword>
<comment type="subcellular location">
    <subcellularLocation>
        <location evidence="8">Cytoplasm</location>
    </subcellularLocation>
</comment>
<dbReference type="GO" id="GO:0072344">
    <property type="term" value="P:rescue of stalled ribosome"/>
    <property type="evidence" value="ECO:0007669"/>
    <property type="project" value="UniProtKB-UniRule"/>
</dbReference>
<comment type="catalytic activity">
    <reaction evidence="6 8 9">
        <text>an N-acyl-L-alpha-aminoacyl-tRNA + H2O = an N-acyl-L-amino acid + a tRNA + H(+)</text>
        <dbReference type="Rhea" id="RHEA:54448"/>
        <dbReference type="Rhea" id="RHEA-COMP:10123"/>
        <dbReference type="Rhea" id="RHEA-COMP:13883"/>
        <dbReference type="ChEBI" id="CHEBI:15377"/>
        <dbReference type="ChEBI" id="CHEBI:15378"/>
        <dbReference type="ChEBI" id="CHEBI:59874"/>
        <dbReference type="ChEBI" id="CHEBI:78442"/>
        <dbReference type="ChEBI" id="CHEBI:138191"/>
        <dbReference type="EC" id="3.1.1.29"/>
    </reaction>
</comment>
<dbReference type="EMBL" id="DXIJ01000114">
    <property type="protein sequence ID" value="HIV86223.1"/>
    <property type="molecule type" value="Genomic_DNA"/>
</dbReference>
<dbReference type="HAMAP" id="MF_00083">
    <property type="entry name" value="Pept_tRNA_hydro_bact"/>
    <property type="match status" value="1"/>
</dbReference>
<evidence type="ECO:0000256" key="3">
    <source>
        <dbReference type="ARBA" id="ARBA00022801"/>
    </source>
</evidence>
<sequence length="188" mass="20244">MYMVAGLGNPGRKYVNTRHNIGFDVLDAFCAKNDIRLKPSKFKADIGLGEVGGERVIAVKPMTFMNLSGEAVAPVAAYYDIPPENIIVISDDKSMALGKLRTRACGSAGGHNGLKSIIMQLGSDNFPRVKLGIGSPEGESHDEICGFVLGRFSKEETEVLTDTAVRAVLAVEEIIKTDVKEAVRLYNG</sequence>
<keyword evidence="3 8" id="KW-0378">Hydrolase</keyword>
<evidence type="ECO:0000256" key="7">
    <source>
        <dbReference type="ARBA" id="ARBA00050038"/>
    </source>
</evidence>
<dbReference type="CDD" id="cd00462">
    <property type="entry name" value="PTH"/>
    <property type="match status" value="1"/>
</dbReference>
<dbReference type="PROSITE" id="PS01196">
    <property type="entry name" value="PEPT_TRNA_HYDROL_2"/>
    <property type="match status" value="1"/>
</dbReference>
<accession>A0A9D1TMY0</accession>
<comment type="function">
    <text evidence="8">Hydrolyzes ribosome-free peptidyl-tRNAs (with 1 or more amino acids incorporated), which drop off the ribosome during protein synthesis, or as a result of ribosome stalling.</text>
</comment>
<dbReference type="PANTHER" id="PTHR17224">
    <property type="entry name" value="PEPTIDYL-TRNA HYDROLASE"/>
    <property type="match status" value="1"/>
</dbReference>
<evidence type="ECO:0000256" key="8">
    <source>
        <dbReference type="HAMAP-Rule" id="MF_00083"/>
    </source>
</evidence>
<evidence type="ECO:0000256" key="4">
    <source>
        <dbReference type="ARBA" id="ARBA00022884"/>
    </source>
</evidence>
<feature type="binding site" evidence="8">
    <location>
        <position position="64"/>
    </location>
    <ligand>
        <name>tRNA</name>
        <dbReference type="ChEBI" id="CHEBI:17843"/>
    </ligand>
</feature>
<dbReference type="FunFam" id="3.40.50.1470:FF:000001">
    <property type="entry name" value="Peptidyl-tRNA hydrolase"/>
    <property type="match status" value="1"/>
</dbReference>
<feature type="active site" description="Proton acceptor" evidence="8">
    <location>
        <position position="19"/>
    </location>
</feature>
<evidence type="ECO:0000313" key="11">
    <source>
        <dbReference type="EMBL" id="HIV86223.1"/>
    </source>
</evidence>
<dbReference type="Pfam" id="PF01195">
    <property type="entry name" value="Pept_tRNA_hydro"/>
    <property type="match status" value="1"/>
</dbReference>
<dbReference type="InterPro" id="IPR036416">
    <property type="entry name" value="Pept_tRNA_hydro_sf"/>
</dbReference>
<keyword evidence="8" id="KW-0963">Cytoplasm</keyword>
<evidence type="ECO:0000256" key="10">
    <source>
        <dbReference type="RuleBase" id="RU004320"/>
    </source>
</evidence>
<evidence type="ECO:0000256" key="2">
    <source>
        <dbReference type="ARBA" id="ARBA00022555"/>
    </source>
</evidence>
<comment type="function">
    <text evidence="8">Catalyzes the release of premature peptidyl moieties from peptidyl-tRNA molecules trapped in stalled 50S ribosomal subunits, and thus maintains levels of free tRNAs and 50S ribosomes.</text>
</comment>
<dbReference type="PANTHER" id="PTHR17224:SF1">
    <property type="entry name" value="PEPTIDYL-TRNA HYDROLASE"/>
    <property type="match status" value="1"/>
</dbReference>
<dbReference type="NCBIfam" id="TIGR00447">
    <property type="entry name" value="pth"/>
    <property type="match status" value="1"/>
</dbReference>
<evidence type="ECO:0000313" key="12">
    <source>
        <dbReference type="Proteomes" id="UP000824162"/>
    </source>
</evidence>
<dbReference type="GO" id="GO:0000049">
    <property type="term" value="F:tRNA binding"/>
    <property type="evidence" value="ECO:0007669"/>
    <property type="project" value="UniProtKB-UniRule"/>
</dbReference>
<evidence type="ECO:0000256" key="6">
    <source>
        <dbReference type="ARBA" id="ARBA00048707"/>
    </source>
</evidence>
<feature type="binding site" evidence="8">
    <location>
        <position position="14"/>
    </location>
    <ligand>
        <name>tRNA</name>
        <dbReference type="ChEBI" id="CHEBI:17843"/>
    </ligand>
</feature>
<dbReference type="AlphaFoldDB" id="A0A9D1TMY0"/>
<organism evidence="11 12">
    <name type="scientific">Candidatus Monoglobus merdigallinarum</name>
    <dbReference type="NCBI Taxonomy" id="2838698"/>
    <lineage>
        <taxon>Bacteria</taxon>
        <taxon>Bacillati</taxon>
        <taxon>Bacillota</taxon>
        <taxon>Clostridia</taxon>
        <taxon>Monoglobales</taxon>
        <taxon>Monoglobaceae</taxon>
        <taxon>Monoglobus</taxon>
    </lineage>
</organism>
<comment type="caution">
    <text evidence="11">The sequence shown here is derived from an EMBL/GenBank/DDBJ whole genome shotgun (WGS) entry which is preliminary data.</text>
</comment>
<dbReference type="GO" id="GO:0004045">
    <property type="term" value="F:peptidyl-tRNA hydrolase activity"/>
    <property type="evidence" value="ECO:0007669"/>
    <property type="project" value="UniProtKB-UniRule"/>
</dbReference>
<dbReference type="InterPro" id="IPR001328">
    <property type="entry name" value="Pept_tRNA_hydro"/>
</dbReference>
<reference evidence="11" key="2">
    <citation type="submission" date="2021-04" db="EMBL/GenBank/DDBJ databases">
        <authorList>
            <person name="Gilroy R."/>
        </authorList>
    </citation>
    <scope>NUCLEOTIDE SEQUENCE</scope>
    <source>
        <strain evidence="11">5790</strain>
    </source>
</reference>
<gene>
    <name evidence="8 11" type="primary">pth</name>
    <name evidence="11" type="ORF">H9900_05365</name>
</gene>
<feature type="binding site" evidence="8">
    <location>
        <position position="66"/>
    </location>
    <ligand>
        <name>tRNA</name>
        <dbReference type="ChEBI" id="CHEBI:17843"/>
    </ligand>
</feature>
<dbReference type="PROSITE" id="PS01195">
    <property type="entry name" value="PEPT_TRNA_HYDROL_1"/>
    <property type="match status" value="1"/>
</dbReference>